<reference evidence="1 2" key="1">
    <citation type="submission" date="2024-09" db="EMBL/GenBank/DDBJ databases">
        <authorList>
            <person name="Lee S.D."/>
        </authorList>
    </citation>
    <scope>NUCLEOTIDE SEQUENCE [LARGE SCALE GENOMIC DNA]</scope>
    <source>
        <strain evidence="1 2">N1-5</strain>
    </source>
</reference>
<dbReference type="SUPFAM" id="SSF160631">
    <property type="entry name" value="SMI1/KNR4-like"/>
    <property type="match status" value="1"/>
</dbReference>
<sequence>MASTSDLEGWFGPGRGYSGADAWEELEAASGPLPAEYKEFVAAYGPGVVGKFLSVLHPCSSRLGMFGTIGQMAPLYQELVPEAIPYDVFPMEGGMVQWAHTVEADACFLVPGTEGTWRIGVWFRQWAQWEEYDDSVPDWLTRQVAGSLVIPGLPLRIHGGFVPME</sequence>
<evidence type="ECO:0008006" key="3">
    <source>
        <dbReference type="Google" id="ProtNLM"/>
    </source>
</evidence>
<gene>
    <name evidence="1" type="ORF">ACEZDJ_27215</name>
</gene>
<dbReference type="RefSeq" id="WP_157624184.1">
    <property type="nucleotide sequence ID" value="NZ_JBHEZZ010000017.1"/>
</dbReference>
<accession>A0ABV6UU81</accession>
<evidence type="ECO:0000313" key="2">
    <source>
        <dbReference type="Proteomes" id="UP001592528"/>
    </source>
</evidence>
<dbReference type="Proteomes" id="UP001592528">
    <property type="component" value="Unassembled WGS sequence"/>
</dbReference>
<comment type="caution">
    <text evidence="1">The sequence shown here is derived from an EMBL/GenBank/DDBJ whole genome shotgun (WGS) entry which is preliminary data.</text>
</comment>
<proteinExistence type="predicted"/>
<protein>
    <recommendedName>
        <fullName evidence="3">SMI1/KNR4 family protein</fullName>
    </recommendedName>
</protein>
<dbReference type="EMBL" id="JBHEZZ010000017">
    <property type="protein sequence ID" value="MFC1404978.1"/>
    <property type="molecule type" value="Genomic_DNA"/>
</dbReference>
<organism evidence="1 2">
    <name type="scientific">Streptacidiphilus cavernicola</name>
    <dbReference type="NCBI Taxonomy" id="3342716"/>
    <lineage>
        <taxon>Bacteria</taxon>
        <taxon>Bacillati</taxon>
        <taxon>Actinomycetota</taxon>
        <taxon>Actinomycetes</taxon>
        <taxon>Kitasatosporales</taxon>
        <taxon>Streptomycetaceae</taxon>
        <taxon>Streptacidiphilus</taxon>
    </lineage>
</organism>
<evidence type="ECO:0000313" key="1">
    <source>
        <dbReference type="EMBL" id="MFC1404978.1"/>
    </source>
</evidence>
<keyword evidence="2" id="KW-1185">Reference proteome</keyword>
<name>A0ABV6UU81_9ACTN</name>
<dbReference type="InterPro" id="IPR037883">
    <property type="entry name" value="Knr4/Smi1-like_sf"/>
</dbReference>